<dbReference type="EMBL" id="JAVRER010000008">
    <property type="protein sequence ID" value="MDT0415253.1"/>
    <property type="molecule type" value="Genomic_DNA"/>
</dbReference>
<evidence type="ECO:0000313" key="3">
    <source>
        <dbReference type="EMBL" id="MDT0415253.1"/>
    </source>
</evidence>
<reference evidence="4" key="1">
    <citation type="submission" date="2023-07" db="EMBL/GenBank/DDBJ databases">
        <title>30 novel species of actinomycetes from the DSMZ collection.</title>
        <authorList>
            <person name="Nouioui I."/>
        </authorList>
    </citation>
    <scope>NUCLEOTIDE SEQUENCE [LARGE SCALE GENOMIC DNA]</scope>
    <source>
        <strain evidence="4">DSM 41982</strain>
    </source>
</reference>
<sequence length="352" mass="36779">MHRSDDSIPDEEWDRFLRDAAAGTGAADAPKEPSARARMVTRRLQGQPPPEPPRAHRLAAPASAPRRKPWFTIVVAALVVLAIVAFVPGPLTGLFRSGGGSAGPAAPQGPTVREPFRDSPAEHWAEGADGIEVPAARATGGMSAAEVGQALGRTKDFLVGTNLDPGVLRGERPTGALRFLDPRQRAVREYVDDAFGAPGAPGGENDPLRLATRFDPARFAFAGDVVKTRGGMTFRAAGGGGIDVTTDVTYVYPVVRASGGGEVVRTIVRRAVVLRWRAPGTAGAGTFQLVSYASDVTNGGCGDRKGYFSPEFGAERATVAPNDGVVIDPYDRAGTVDGHAGTEDECASAVRS</sequence>
<feature type="transmembrane region" description="Helical" evidence="2">
    <location>
        <begin position="70"/>
        <end position="91"/>
    </location>
</feature>
<feature type="region of interest" description="Disordered" evidence="1">
    <location>
        <begin position="1"/>
        <end position="62"/>
    </location>
</feature>
<accession>A0ABD5E2F5</accession>
<protein>
    <submittedName>
        <fullName evidence="3">Uncharacterized protein</fullName>
    </submittedName>
</protein>
<keyword evidence="2" id="KW-1133">Transmembrane helix</keyword>
<evidence type="ECO:0000256" key="2">
    <source>
        <dbReference type="SAM" id="Phobius"/>
    </source>
</evidence>
<keyword evidence="2" id="KW-0472">Membrane</keyword>
<gene>
    <name evidence="3" type="ORF">RM574_07070</name>
</gene>
<dbReference type="RefSeq" id="WP_093853582.1">
    <property type="nucleotide sequence ID" value="NZ_JAVRER010000008.1"/>
</dbReference>
<keyword evidence="2" id="KW-0812">Transmembrane</keyword>
<dbReference type="AlphaFoldDB" id="A0ABD5E2F5"/>
<evidence type="ECO:0000256" key="1">
    <source>
        <dbReference type="SAM" id="MobiDB-lite"/>
    </source>
</evidence>
<evidence type="ECO:0000313" key="4">
    <source>
        <dbReference type="Proteomes" id="UP001183607"/>
    </source>
</evidence>
<dbReference type="Proteomes" id="UP001183607">
    <property type="component" value="Unassembled WGS sequence"/>
</dbReference>
<organism evidence="3 4">
    <name type="scientific">Streptomyces evansiae</name>
    <dbReference type="NCBI Taxonomy" id="3075535"/>
    <lineage>
        <taxon>Bacteria</taxon>
        <taxon>Bacillati</taxon>
        <taxon>Actinomycetota</taxon>
        <taxon>Actinomycetes</taxon>
        <taxon>Kitasatosporales</taxon>
        <taxon>Streptomycetaceae</taxon>
        <taxon>Streptomyces</taxon>
    </lineage>
</organism>
<name>A0ABD5E2F5_9ACTN</name>
<proteinExistence type="predicted"/>
<comment type="caution">
    <text evidence="3">The sequence shown here is derived from an EMBL/GenBank/DDBJ whole genome shotgun (WGS) entry which is preliminary data.</text>
</comment>
<feature type="compositionally biased region" description="Low complexity" evidence="1">
    <location>
        <begin position="19"/>
        <end position="28"/>
    </location>
</feature>